<evidence type="ECO:0008006" key="4">
    <source>
        <dbReference type="Google" id="ProtNLM"/>
    </source>
</evidence>
<accession>A0A166IBV3</accession>
<feature type="region of interest" description="Disordered" evidence="1">
    <location>
        <begin position="307"/>
        <end position="337"/>
    </location>
</feature>
<evidence type="ECO:0000313" key="3">
    <source>
        <dbReference type="Proteomes" id="UP000076532"/>
    </source>
</evidence>
<dbReference type="Proteomes" id="UP000076532">
    <property type="component" value="Unassembled WGS sequence"/>
</dbReference>
<evidence type="ECO:0000256" key="1">
    <source>
        <dbReference type="SAM" id="MobiDB-lite"/>
    </source>
</evidence>
<protein>
    <recommendedName>
        <fullName evidence="4">Retrotransposon Copia-like N-terminal domain-containing protein</fullName>
    </recommendedName>
</protein>
<proteinExistence type="predicted"/>
<reference evidence="2 3" key="1">
    <citation type="journal article" date="2016" name="Mol. Biol. Evol.">
        <title>Comparative Genomics of Early-Diverging Mushroom-Forming Fungi Provides Insights into the Origins of Lignocellulose Decay Capabilities.</title>
        <authorList>
            <person name="Nagy L.G."/>
            <person name="Riley R."/>
            <person name="Tritt A."/>
            <person name="Adam C."/>
            <person name="Daum C."/>
            <person name="Floudas D."/>
            <person name="Sun H."/>
            <person name="Yadav J.S."/>
            <person name="Pangilinan J."/>
            <person name="Larsson K.H."/>
            <person name="Matsuura K."/>
            <person name="Barry K."/>
            <person name="Labutti K."/>
            <person name="Kuo R."/>
            <person name="Ohm R.A."/>
            <person name="Bhattacharya S.S."/>
            <person name="Shirouzu T."/>
            <person name="Yoshinaga Y."/>
            <person name="Martin F.M."/>
            <person name="Grigoriev I.V."/>
            <person name="Hibbett D.S."/>
        </authorList>
    </citation>
    <scope>NUCLEOTIDE SEQUENCE [LARGE SCALE GENOMIC DNA]</scope>
    <source>
        <strain evidence="2 3">CBS 109695</strain>
    </source>
</reference>
<gene>
    <name evidence="2" type="ORF">FIBSPDRAFT_955306</name>
</gene>
<feature type="region of interest" description="Disordered" evidence="1">
    <location>
        <begin position="1"/>
        <end position="22"/>
    </location>
</feature>
<dbReference type="OrthoDB" id="2941894at2759"/>
<dbReference type="AlphaFoldDB" id="A0A166IBV3"/>
<sequence>MGSQGTAANVPPANPAGGTLTPSASTNPFNSLNLCITPIKEISISAAMINSLANNPKFKPLEMAIDNYSVWERSMKDVLELNFVYKYVTGAIPLPAYDITAGAENTLYWAYMANNVKIIAFLNVNIEELEKLFIEGMENAHNTWTTLKTRHQGRGPVVQMNLMQEAGRVSFGPDPADLPAAIHHAKDLVSHIYAPGFPSQDTFFLVTMFQGLAASHPVICSDARTYYTSNPTAGPQWLLDCVSQEVVWRAKGALPDVALAATGGGGGRPVCTVPSCKRPGHTKATCWQVGGDMHGWEAEQREIIAKRHKVNGGGSRGGRGGKSGGRGGKSNNNPFRQATNGRAYLIDAVTNEAVFISNSNASEPTANILSPAIANSATALMALQTNPFPDAWALSAEL</sequence>
<evidence type="ECO:0000313" key="2">
    <source>
        <dbReference type="EMBL" id="KZP19651.1"/>
    </source>
</evidence>
<feature type="compositionally biased region" description="Gly residues" evidence="1">
    <location>
        <begin position="311"/>
        <end position="328"/>
    </location>
</feature>
<keyword evidence="3" id="KW-1185">Reference proteome</keyword>
<name>A0A166IBV3_9AGAM</name>
<dbReference type="EMBL" id="KV417562">
    <property type="protein sequence ID" value="KZP19651.1"/>
    <property type="molecule type" value="Genomic_DNA"/>
</dbReference>
<organism evidence="2 3">
    <name type="scientific">Athelia psychrophila</name>
    <dbReference type="NCBI Taxonomy" id="1759441"/>
    <lineage>
        <taxon>Eukaryota</taxon>
        <taxon>Fungi</taxon>
        <taxon>Dikarya</taxon>
        <taxon>Basidiomycota</taxon>
        <taxon>Agaricomycotina</taxon>
        <taxon>Agaricomycetes</taxon>
        <taxon>Agaricomycetidae</taxon>
        <taxon>Atheliales</taxon>
        <taxon>Atheliaceae</taxon>
        <taxon>Athelia</taxon>
    </lineage>
</organism>
<feature type="compositionally biased region" description="Low complexity" evidence="1">
    <location>
        <begin position="1"/>
        <end position="19"/>
    </location>
</feature>